<dbReference type="PANTHER" id="PTHR10194">
    <property type="entry name" value="RAS GTPASE-ACTIVATING PROTEINS"/>
    <property type="match status" value="1"/>
</dbReference>
<keyword evidence="1" id="KW-0343">GTPase activation</keyword>
<gene>
    <name evidence="3" type="primary">ORF2975</name>
</gene>
<dbReference type="GO" id="GO:0005096">
    <property type="term" value="F:GTPase activator activity"/>
    <property type="evidence" value="ECO:0007669"/>
    <property type="project" value="UniProtKB-KW"/>
</dbReference>
<feature type="domain" description="Ras-GAP" evidence="2">
    <location>
        <begin position="30"/>
        <end position="106"/>
    </location>
</feature>
<dbReference type="PANTHER" id="PTHR10194:SF148">
    <property type="entry name" value="GTPASE-ACTIVATING PROTEIN"/>
    <property type="match status" value="1"/>
</dbReference>
<name>A0A0B6XXP9_9EUPU</name>
<evidence type="ECO:0000313" key="3">
    <source>
        <dbReference type="EMBL" id="CEK48050.1"/>
    </source>
</evidence>
<dbReference type="PROSITE" id="PS50018">
    <property type="entry name" value="RAS_GTPASE_ACTIV_2"/>
    <property type="match status" value="1"/>
</dbReference>
<evidence type="ECO:0000256" key="1">
    <source>
        <dbReference type="ARBA" id="ARBA00022468"/>
    </source>
</evidence>
<evidence type="ECO:0000259" key="2">
    <source>
        <dbReference type="PROSITE" id="PS50018"/>
    </source>
</evidence>
<accession>A0A0B6XXP9</accession>
<dbReference type="InterPro" id="IPR039360">
    <property type="entry name" value="Ras_GTPase"/>
</dbReference>
<dbReference type="Gene3D" id="1.10.506.10">
    <property type="entry name" value="GTPase Activation - p120gap, domain 1"/>
    <property type="match status" value="1"/>
</dbReference>
<organism evidence="3">
    <name type="scientific">Arion vulgaris</name>
    <dbReference type="NCBI Taxonomy" id="1028688"/>
    <lineage>
        <taxon>Eukaryota</taxon>
        <taxon>Metazoa</taxon>
        <taxon>Spiralia</taxon>
        <taxon>Lophotrochozoa</taxon>
        <taxon>Mollusca</taxon>
        <taxon>Gastropoda</taxon>
        <taxon>Heterobranchia</taxon>
        <taxon>Euthyneura</taxon>
        <taxon>Panpulmonata</taxon>
        <taxon>Eupulmonata</taxon>
        <taxon>Stylommatophora</taxon>
        <taxon>Helicina</taxon>
        <taxon>Arionoidea</taxon>
        <taxon>Arionidae</taxon>
        <taxon>Arion</taxon>
    </lineage>
</organism>
<dbReference type="Pfam" id="PF00616">
    <property type="entry name" value="RasGAP"/>
    <property type="match status" value="1"/>
</dbReference>
<reference evidence="3" key="1">
    <citation type="submission" date="2014-12" db="EMBL/GenBank/DDBJ databases">
        <title>Insight into the proteome of Arion vulgaris.</title>
        <authorList>
            <person name="Aradska J."/>
            <person name="Bulat T."/>
            <person name="Smidak R."/>
            <person name="Sarate P."/>
            <person name="Gangsoo J."/>
            <person name="Sialana F."/>
            <person name="Bilban M."/>
            <person name="Lubec G."/>
        </authorList>
    </citation>
    <scope>NUCLEOTIDE SEQUENCE</scope>
    <source>
        <tissue evidence="3">Skin</tissue>
    </source>
</reference>
<dbReference type="AlphaFoldDB" id="A0A0B6XXP9"/>
<sequence length="106" mass="11745">LILNSAETKPFTSSAVFILGEIANHRESAARENAAQPLVKLFLHHGKLVPLIHALADWEMSCTVDPNTLFRGNSLLTKMVDELMKIAGMPYLHDTLKSFVDQVISD</sequence>
<dbReference type="SUPFAM" id="SSF48350">
    <property type="entry name" value="GTPase activation domain, GAP"/>
    <property type="match status" value="1"/>
</dbReference>
<dbReference type="InterPro" id="IPR001936">
    <property type="entry name" value="RasGAP_dom"/>
</dbReference>
<feature type="non-terminal residue" evidence="3">
    <location>
        <position position="106"/>
    </location>
</feature>
<dbReference type="EMBL" id="HACG01001185">
    <property type="protein sequence ID" value="CEK48050.1"/>
    <property type="molecule type" value="Transcribed_RNA"/>
</dbReference>
<dbReference type="InterPro" id="IPR008936">
    <property type="entry name" value="Rho_GTPase_activation_prot"/>
</dbReference>
<protein>
    <recommendedName>
        <fullName evidence="2">Ras-GAP domain-containing protein</fullName>
    </recommendedName>
</protein>
<feature type="non-terminal residue" evidence="3">
    <location>
        <position position="1"/>
    </location>
</feature>
<proteinExistence type="predicted"/>